<evidence type="ECO:0000313" key="10">
    <source>
        <dbReference type="Proteomes" id="UP000261111"/>
    </source>
</evidence>
<dbReference type="RefSeq" id="WP_117440711.1">
    <property type="nucleotide sequence ID" value="NZ_QVIA01000005.1"/>
</dbReference>
<dbReference type="PROSITE" id="PS00041">
    <property type="entry name" value="HTH_ARAC_FAMILY_1"/>
    <property type="match status" value="1"/>
</dbReference>
<dbReference type="GO" id="GO:0003700">
    <property type="term" value="F:DNA-binding transcription factor activity"/>
    <property type="evidence" value="ECO:0007669"/>
    <property type="project" value="InterPro"/>
</dbReference>
<dbReference type="Pfam" id="PF12833">
    <property type="entry name" value="HTH_18"/>
    <property type="match status" value="1"/>
</dbReference>
<protein>
    <recommendedName>
        <fullName evidence="1">Stage 0 sporulation protein A homolog</fullName>
    </recommendedName>
</protein>
<dbReference type="PROSITE" id="PS50110">
    <property type="entry name" value="RESPONSE_REGULATORY"/>
    <property type="match status" value="1"/>
</dbReference>
<dbReference type="PANTHER" id="PTHR43280:SF2">
    <property type="entry name" value="HTH-TYPE TRANSCRIPTIONAL REGULATOR EXSA"/>
    <property type="match status" value="1"/>
</dbReference>
<name>A0A3E2X044_9FIRM</name>
<keyword evidence="3" id="KW-0238">DNA-binding</keyword>
<dbReference type="Pfam" id="PF00072">
    <property type="entry name" value="Response_reg"/>
    <property type="match status" value="1"/>
</dbReference>
<dbReference type="SMART" id="SM00342">
    <property type="entry name" value="HTH_ARAC"/>
    <property type="match status" value="1"/>
</dbReference>
<dbReference type="SUPFAM" id="SSF52172">
    <property type="entry name" value="CheY-like"/>
    <property type="match status" value="1"/>
</dbReference>
<dbReference type="InterPro" id="IPR011006">
    <property type="entry name" value="CheY-like_superfamily"/>
</dbReference>
<reference evidence="9 10" key="1">
    <citation type="submission" date="2018-08" db="EMBL/GenBank/DDBJ databases">
        <title>A genome reference for cultivated species of the human gut microbiota.</title>
        <authorList>
            <person name="Zou Y."/>
            <person name="Xue W."/>
            <person name="Luo G."/>
        </authorList>
    </citation>
    <scope>NUCLEOTIDE SEQUENCE [LARGE SCALE GENOMIC DNA]</scope>
    <source>
        <strain evidence="9 10">AF19-21</strain>
    </source>
</reference>
<evidence type="ECO:0000313" key="9">
    <source>
        <dbReference type="EMBL" id="RGC33631.1"/>
    </source>
</evidence>
<dbReference type="EMBL" id="QVIA01000005">
    <property type="protein sequence ID" value="RGC33631.1"/>
    <property type="molecule type" value="Genomic_DNA"/>
</dbReference>
<comment type="caution">
    <text evidence="9">The sequence shown here is derived from an EMBL/GenBank/DDBJ whole genome shotgun (WGS) entry which is preliminary data.</text>
</comment>
<dbReference type="Gene3D" id="1.10.10.60">
    <property type="entry name" value="Homeodomain-like"/>
    <property type="match status" value="2"/>
</dbReference>
<dbReference type="PRINTS" id="PR00032">
    <property type="entry name" value="HTHARAC"/>
</dbReference>
<comment type="function">
    <text evidence="5">May play the central regulatory role in sporulation. It may be an element of the effector pathway responsible for the activation of sporulation genes in response to nutritional stress. Spo0A may act in concert with spo0H (a sigma factor) to control the expression of some genes that are critical to the sporulation process.</text>
</comment>
<evidence type="ECO:0000259" key="7">
    <source>
        <dbReference type="PROSITE" id="PS01124"/>
    </source>
</evidence>
<organism evidence="9 10">
    <name type="scientific">Hungatella hathewayi</name>
    <dbReference type="NCBI Taxonomy" id="154046"/>
    <lineage>
        <taxon>Bacteria</taxon>
        <taxon>Bacillati</taxon>
        <taxon>Bacillota</taxon>
        <taxon>Clostridia</taxon>
        <taxon>Lachnospirales</taxon>
        <taxon>Lachnospiraceae</taxon>
        <taxon>Hungatella</taxon>
    </lineage>
</organism>
<accession>A0A3E2X044</accession>
<dbReference type="GeneID" id="93333479"/>
<dbReference type="SUPFAM" id="SSF46689">
    <property type="entry name" value="Homeodomain-like"/>
    <property type="match status" value="2"/>
</dbReference>
<dbReference type="CDD" id="cd17536">
    <property type="entry name" value="REC_YesN-like"/>
    <property type="match status" value="1"/>
</dbReference>
<feature type="modified residue" description="4-aspartylphosphate" evidence="6">
    <location>
        <position position="55"/>
    </location>
</feature>
<keyword evidence="2" id="KW-0805">Transcription regulation</keyword>
<evidence type="ECO:0000256" key="6">
    <source>
        <dbReference type="PROSITE-ProRule" id="PRU00169"/>
    </source>
</evidence>
<dbReference type="GO" id="GO:0000160">
    <property type="term" value="P:phosphorelay signal transduction system"/>
    <property type="evidence" value="ECO:0007669"/>
    <property type="project" value="InterPro"/>
</dbReference>
<dbReference type="InterPro" id="IPR018060">
    <property type="entry name" value="HTH_AraC"/>
</dbReference>
<evidence type="ECO:0000256" key="4">
    <source>
        <dbReference type="ARBA" id="ARBA00023163"/>
    </source>
</evidence>
<dbReference type="PANTHER" id="PTHR43280">
    <property type="entry name" value="ARAC-FAMILY TRANSCRIPTIONAL REGULATOR"/>
    <property type="match status" value="1"/>
</dbReference>
<evidence type="ECO:0000256" key="5">
    <source>
        <dbReference type="ARBA" id="ARBA00024867"/>
    </source>
</evidence>
<dbReference type="InterPro" id="IPR020449">
    <property type="entry name" value="Tscrpt_reg_AraC-type_HTH"/>
</dbReference>
<proteinExistence type="predicted"/>
<evidence type="ECO:0000256" key="2">
    <source>
        <dbReference type="ARBA" id="ARBA00023015"/>
    </source>
</evidence>
<feature type="domain" description="Response regulatory" evidence="8">
    <location>
        <begin position="3"/>
        <end position="120"/>
    </location>
</feature>
<evidence type="ECO:0000259" key="8">
    <source>
        <dbReference type="PROSITE" id="PS50110"/>
    </source>
</evidence>
<dbReference type="Gene3D" id="3.40.50.2300">
    <property type="match status" value="1"/>
</dbReference>
<dbReference type="InterPro" id="IPR001789">
    <property type="entry name" value="Sig_transdc_resp-reg_receiver"/>
</dbReference>
<dbReference type="GO" id="GO:0043565">
    <property type="term" value="F:sequence-specific DNA binding"/>
    <property type="evidence" value="ECO:0007669"/>
    <property type="project" value="InterPro"/>
</dbReference>
<dbReference type="PROSITE" id="PS01124">
    <property type="entry name" value="HTH_ARAC_FAMILY_2"/>
    <property type="match status" value="1"/>
</dbReference>
<sequence>MKNVIIADDEVHVRSLLKHLVHWDEYGLNLAGEFDNAEDIIEFMQHEKVDIVVTDIMMPGLNGIEMIKEIKKQQIQCRFVLISGYRDFEFAQAAVKLGVSDYILKPINEDEVNAVLKSLAEEKSEGGEEEFRRKAIRQKFREVLAGDTAVPDLETVEKKYCLHFQKEGAFFRVLQLGFCGCREGEEVEQVAGDIWNILRKNISECCVEQEMFPSSWLRYNIVLQIKDDMKSRILRILDTTYRGLVQNYRDNLPFHLYLGVGKAVNELNDLRISMVTAAFFMSGRLRYGDSRMYVADILPQADKLLRENRPIDSSQMRRFESSVEAIDESGVKQVIRGLFEEYQKQSDQNYIQYFYMVTELGNRLADVLGRLNIHPRETQEVKRQLQRLSENCDTITMLRSVTEKFCVDNMNKYLAGKKDHVLVYVHFAKQYIEEHYAENITLNRIAEEAHVNPVYLSTIFKESTGINYSAYLTSIRIEKAKELLKKLDLNISQIANQVGYASTRYFSRIFEQESGMKPSEYRRIYLKGLRDEM</sequence>
<keyword evidence="6" id="KW-0597">Phosphoprotein</keyword>
<dbReference type="Proteomes" id="UP000261111">
    <property type="component" value="Unassembled WGS sequence"/>
</dbReference>
<dbReference type="AlphaFoldDB" id="A0A3E2X044"/>
<dbReference type="SMART" id="SM00448">
    <property type="entry name" value="REC"/>
    <property type="match status" value="1"/>
</dbReference>
<feature type="domain" description="HTH araC/xylS-type" evidence="7">
    <location>
        <begin position="426"/>
        <end position="524"/>
    </location>
</feature>
<evidence type="ECO:0000256" key="3">
    <source>
        <dbReference type="ARBA" id="ARBA00023125"/>
    </source>
</evidence>
<dbReference type="InterPro" id="IPR009057">
    <property type="entry name" value="Homeodomain-like_sf"/>
</dbReference>
<keyword evidence="4" id="KW-0804">Transcription</keyword>
<evidence type="ECO:0000256" key="1">
    <source>
        <dbReference type="ARBA" id="ARBA00018672"/>
    </source>
</evidence>
<dbReference type="InterPro" id="IPR018062">
    <property type="entry name" value="HTH_AraC-typ_CS"/>
</dbReference>
<gene>
    <name evidence="9" type="ORF">DWX41_05490</name>
</gene>